<feature type="region of interest" description="Disordered" evidence="1">
    <location>
        <begin position="1"/>
        <end position="22"/>
    </location>
</feature>
<proteinExistence type="predicted"/>
<evidence type="ECO:0000313" key="3">
    <source>
        <dbReference type="Proteomes" id="UP000800082"/>
    </source>
</evidence>
<name>A0A6A5RAC8_9PLEO</name>
<dbReference type="EMBL" id="ML978993">
    <property type="protein sequence ID" value="KAF1924503.1"/>
    <property type="molecule type" value="Genomic_DNA"/>
</dbReference>
<protein>
    <submittedName>
        <fullName evidence="2">Uncharacterized protein</fullName>
    </submittedName>
</protein>
<gene>
    <name evidence="2" type="ORF">M421DRAFT_8805</name>
</gene>
<keyword evidence="3" id="KW-1185">Reference proteome</keyword>
<dbReference type="OrthoDB" id="5337308at2759"/>
<dbReference type="GeneID" id="54355294"/>
<organism evidence="2 3">
    <name type="scientific">Didymella exigua CBS 183.55</name>
    <dbReference type="NCBI Taxonomy" id="1150837"/>
    <lineage>
        <taxon>Eukaryota</taxon>
        <taxon>Fungi</taxon>
        <taxon>Dikarya</taxon>
        <taxon>Ascomycota</taxon>
        <taxon>Pezizomycotina</taxon>
        <taxon>Dothideomycetes</taxon>
        <taxon>Pleosporomycetidae</taxon>
        <taxon>Pleosporales</taxon>
        <taxon>Pleosporineae</taxon>
        <taxon>Didymellaceae</taxon>
        <taxon>Didymella</taxon>
    </lineage>
</organism>
<dbReference type="RefSeq" id="XP_033444756.1">
    <property type="nucleotide sequence ID" value="XM_033597627.1"/>
</dbReference>
<evidence type="ECO:0000256" key="1">
    <source>
        <dbReference type="SAM" id="MobiDB-lite"/>
    </source>
</evidence>
<feature type="compositionally biased region" description="Basic and acidic residues" evidence="1">
    <location>
        <begin position="1"/>
        <end position="15"/>
    </location>
</feature>
<dbReference type="Proteomes" id="UP000800082">
    <property type="component" value="Unassembled WGS sequence"/>
</dbReference>
<sequence length="555" mass="61230">MDRDSPQSAGRKTEPPVEGDELPAIRSSSDIMWLYWKMYGNLAKGPNSFLSLSITNEAIQEIVSRATREVDPDAKSFPAWKGYEFDTDTPEGRAPLGTPNAQAFSYFLLQHKATLGNLYISKIRVFRDDRKEPGPNLLLVVEPVPANDDTKPATEPYQDTPSMFAKMKRHQGADAAGTVQVAAKSPATLSVPVPLIVTLNLVPDLFRKDPQSTYLDLYSSAADSQWDSAKCKGANFVNAMKGSDSEAGKIFNPPRDSAAGLYDENHLDDLTKWGWSGHEASEPGMKHYGVDGVLRDIGSSDTLIQNGGDVRLLSFKHGFPAMGDNGEWVTVEQQRYEVGGKKYRYTGAWYNFAVDETIGVIIASDRMSPQKIGSKASPTITGDDLPLIRAFSDVARISWAALADQTKTDVKNIHYFMSLSITNELTQHILSRCIREVLPGAWGFPDWPGIGFDTSTPQGQAILGTSNAKAFSYFLLQHKKELGNLHISKVRVFHDDNWIAHANLLLIVEPVPADAGEKLEELEEPHTSAAAEAQALDEENSISYRLRSWLNRAKL</sequence>
<evidence type="ECO:0000313" key="2">
    <source>
        <dbReference type="EMBL" id="KAF1924503.1"/>
    </source>
</evidence>
<reference evidence="2" key="1">
    <citation type="journal article" date="2020" name="Stud. Mycol.">
        <title>101 Dothideomycetes genomes: a test case for predicting lifestyles and emergence of pathogens.</title>
        <authorList>
            <person name="Haridas S."/>
            <person name="Albert R."/>
            <person name="Binder M."/>
            <person name="Bloem J."/>
            <person name="Labutti K."/>
            <person name="Salamov A."/>
            <person name="Andreopoulos B."/>
            <person name="Baker S."/>
            <person name="Barry K."/>
            <person name="Bills G."/>
            <person name="Bluhm B."/>
            <person name="Cannon C."/>
            <person name="Castanera R."/>
            <person name="Culley D."/>
            <person name="Daum C."/>
            <person name="Ezra D."/>
            <person name="Gonzalez J."/>
            <person name="Henrissat B."/>
            <person name="Kuo A."/>
            <person name="Liang C."/>
            <person name="Lipzen A."/>
            <person name="Lutzoni F."/>
            <person name="Magnuson J."/>
            <person name="Mondo S."/>
            <person name="Nolan M."/>
            <person name="Ohm R."/>
            <person name="Pangilinan J."/>
            <person name="Park H.-J."/>
            <person name="Ramirez L."/>
            <person name="Alfaro M."/>
            <person name="Sun H."/>
            <person name="Tritt A."/>
            <person name="Yoshinaga Y."/>
            <person name="Zwiers L.-H."/>
            <person name="Turgeon B."/>
            <person name="Goodwin S."/>
            <person name="Spatafora J."/>
            <person name="Crous P."/>
            <person name="Grigoriev I."/>
        </authorList>
    </citation>
    <scope>NUCLEOTIDE SEQUENCE</scope>
    <source>
        <strain evidence="2">CBS 183.55</strain>
    </source>
</reference>
<dbReference type="AlphaFoldDB" id="A0A6A5RAC8"/>
<accession>A0A6A5RAC8</accession>